<keyword evidence="1" id="KW-0732">Signal</keyword>
<dbReference type="EMBL" id="JAHCTB010000007">
    <property type="protein sequence ID" value="MBT0609149.1"/>
    <property type="molecule type" value="Genomic_DNA"/>
</dbReference>
<keyword evidence="3" id="KW-1185">Reference proteome</keyword>
<feature type="chain" id="PRO_5047527126" description="Beta-lactamase-inhibitor-like, PepSY-like" evidence="1">
    <location>
        <begin position="20"/>
        <end position="172"/>
    </location>
</feature>
<organism evidence="2 3">
    <name type="scientific">Aequorivita echinoideorum</name>
    <dbReference type="NCBI Taxonomy" id="1549647"/>
    <lineage>
        <taxon>Bacteria</taxon>
        <taxon>Pseudomonadati</taxon>
        <taxon>Bacteroidota</taxon>
        <taxon>Flavobacteriia</taxon>
        <taxon>Flavobacteriales</taxon>
        <taxon>Flavobacteriaceae</taxon>
        <taxon>Aequorivita</taxon>
    </lineage>
</organism>
<dbReference type="Proteomes" id="UP001297092">
    <property type="component" value="Unassembled WGS sequence"/>
</dbReference>
<evidence type="ECO:0000313" key="2">
    <source>
        <dbReference type="EMBL" id="MBT0609149.1"/>
    </source>
</evidence>
<evidence type="ECO:0000256" key="1">
    <source>
        <dbReference type="SAM" id="SignalP"/>
    </source>
</evidence>
<feature type="signal peptide" evidence="1">
    <location>
        <begin position="1"/>
        <end position="19"/>
    </location>
</feature>
<proteinExistence type="predicted"/>
<name>A0ABS5S9Q8_9FLAO</name>
<evidence type="ECO:0000313" key="3">
    <source>
        <dbReference type="Proteomes" id="UP001297092"/>
    </source>
</evidence>
<dbReference type="RefSeq" id="WP_214114545.1">
    <property type="nucleotide sequence ID" value="NZ_JAHCTB010000007.1"/>
</dbReference>
<accession>A0ABS5S9Q8</accession>
<protein>
    <recommendedName>
        <fullName evidence="4">Beta-lactamase-inhibitor-like, PepSY-like</fullName>
    </recommendedName>
</protein>
<evidence type="ECO:0008006" key="4">
    <source>
        <dbReference type="Google" id="ProtNLM"/>
    </source>
</evidence>
<sequence length="172" mass="20088">MKKITLLVTVLILCPFIWAQNSARLFETVSETDVPPIVVDAQSYLFPNSFVDEWKLQRDTANKQLPIRYISKFRMDGQDGYTASYLDEGTPIFHSQFMMAQNIPETVLLKAQYDQEQYEIVSADFMTLYATNLEVYRVKLRDNAMEKRFFYDINGNKIAEESLPEELILFEN</sequence>
<comment type="caution">
    <text evidence="2">The sequence shown here is derived from an EMBL/GenBank/DDBJ whole genome shotgun (WGS) entry which is preliminary data.</text>
</comment>
<gene>
    <name evidence="2" type="ORF">KIV10_13255</name>
</gene>
<reference evidence="2 3" key="1">
    <citation type="submission" date="2021-05" db="EMBL/GenBank/DDBJ databases">
        <title>Aequorivita echinoideorum JCM 30378 genome.</title>
        <authorList>
            <person name="Zhang H."/>
            <person name="Li C."/>
        </authorList>
    </citation>
    <scope>NUCLEOTIDE SEQUENCE [LARGE SCALE GENOMIC DNA]</scope>
    <source>
        <strain evidence="2 3">JCM30378</strain>
    </source>
</reference>